<keyword evidence="4" id="KW-1185">Reference proteome</keyword>
<dbReference type="AlphaFoldDB" id="A0A9P5N1Q6"/>
<feature type="transmembrane region" description="Helical" evidence="2">
    <location>
        <begin position="43"/>
        <end position="65"/>
    </location>
</feature>
<organism evidence="3 4">
    <name type="scientific">Russula ochroleuca</name>
    <dbReference type="NCBI Taxonomy" id="152965"/>
    <lineage>
        <taxon>Eukaryota</taxon>
        <taxon>Fungi</taxon>
        <taxon>Dikarya</taxon>
        <taxon>Basidiomycota</taxon>
        <taxon>Agaricomycotina</taxon>
        <taxon>Agaricomycetes</taxon>
        <taxon>Russulales</taxon>
        <taxon>Russulaceae</taxon>
        <taxon>Russula</taxon>
    </lineage>
</organism>
<reference evidence="3" key="1">
    <citation type="submission" date="2019-10" db="EMBL/GenBank/DDBJ databases">
        <authorList>
            <consortium name="DOE Joint Genome Institute"/>
            <person name="Kuo A."/>
            <person name="Miyauchi S."/>
            <person name="Kiss E."/>
            <person name="Drula E."/>
            <person name="Kohler A."/>
            <person name="Sanchez-Garcia M."/>
            <person name="Andreopoulos B."/>
            <person name="Barry K.W."/>
            <person name="Bonito G."/>
            <person name="Buee M."/>
            <person name="Carver A."/>
            <person name="Chen C."/>
            <person name="Cichocki N."/>
            <person name="Clum A."/>
            <person name="Culley D."/>
            <person name="Crous P.W."/>
            <person name="Fauchery L."/>
            <person name="Girlanda M."/>
            <person name="Hayes R."/>
            <person name="Keri Z."/>
            <person name="LaButti K."/>
            <person name="Lipzen A."/>
            <person name="Lombard V."/>
            <person name="Magnuson J."/>
            <person name="Maillard F."/>
            <person name="Morin E."/>
            <person name="Murat C."/>
            <person name="Nolan M."/>
            <person name="Ohm R."/>
            <person name="Pangilinan J."/>
            <person name="Pereira M."/>
            <person name="Perotto S."/>
            <person name="Peter M."/>
            <person name="Riley R."/>
            <person name="Sitrit Y."/>
            <person name="Stielow B."/>
            <person name="Szollosi G."/>
            <person name="Zifcakova L."/>
            <person name="Stursova M."/>
            <person name="Spatafora J.W."/>
            <person name="Tedersoo L."/>
            <person name="Vaario L.-M."/>
            <person name="Yamada A."/>
            <person name="Yan M."/>
            <person name="Wang P."/>
            <person name="Xu J."/>
            <person name="Bruns T."/>
            <person name="Baldrian P."/>
            <person name="Vilgalys R."/>
            <person name="Henrissat B."/>
            <person name="Grigoriev I.V."/>
            <person name="Hibbett D."/>
            <person name="Nagy L.G."/>
            <person name="Martin F.M."/>
        </authorList>
    </citation>
    <scope>NUCLEOTIDE SEQUENCE</scope>
    <source>
        <strain evidence="3">Prilba</strain>
    </source>
</reference>
<sequence>MSILAVSNNRHVVIGAIAGAAGATVGVALTSVIAPALGIGTSAAVAVTGIRAAAQLASVGVFAAAKATLWGGAVGAGVGAVAAAVADPGDDKPTDEPREDETVTTQLVRKGDAEVAAARKGHDRCPECKRTSQRYCWHL</sequence>
<comment type="caution">
    <text evidence="3">The sequence shown here is derived from an EMBL/GenBank/DDBJ whole genome shotgun (WGS) entry which is preliminary data.</text>
</comment>
<name>A0A9P5N1Q6_9AGAM</name>
<evidence type="ECO:0000313" key="4">
    <source>
        <dbReference type="Proteomes" id="UP000759537"/>
    </source>
</evidence>
<proteinExistence type="predicted"/>
<accession>A0A9P5N1Q6</accession>
<dbReference type="OrthoDB" id="3297044at2759"/>
<keyword evidence="2" id="KW-0812">Transmembrane</keyword>
<reference evidence="3" key="2">
    <citation type="journal article" date="2020" name="Nat. Commun.">
        <title>Large-scale genome sequencing of mycorrhizal fungi provides insights into the early evolution of symbiotic traits.</title>
        <authorList>
            <person name="Miyauchi S."/>
            <person name="Kiss E."/>
            <person name="Kuo A."/>
            <person name="Drula E."/>
            <person name="Kohler A."/>
            <person name="Sanchez-Garcia M."/>
            <person name="Morin E."/>
            <person name="Andreopoulos B."/>
            <person name="Barry K.W."/>
            <person name="Bonito G."/>
            <person name="Buee M."/>
            <person name="Carver A."/>
            <person name="Chen C."/>
            <person name="Cichocki N."/>
            <person name="Clum A."/>
            <person name="Culley D."/>
            <person name="Crous P.W."/>
            <person name="Fauchery L."/>
            <person name="Girlanda M."/>
            <person name="Hayes R.D."/>
            <person name="Keri Z."/>
            <person name="LaButti K."/>
            <person name="Lipzen A."/>
            <person name="Lombard V."/>
            <person name="Magnuson J."/>
            <person name="Maillard F."/>
            <person name="Murat C."/>
            <person name="Nolan M."/>
            <person name="Ohm R.A."/>
            <person name="Pangilinan J."/>
            <person name="Pereira M.F."/>
            <person name="Perotto S."/>
            <person name="Peter M."/>
            <person name="Pfister S."/>
            <person name="Riley R."/>
            <person name="Sitrit Y."/>
            <person name="Stielow J.B."/>
            <person name="Szollosi G."/>
            <person name="Zifcakova L."/>
            <person name="Stursova M."/>
            <person name="Spatafora J.W."/>
            <person name="Tedersoo L."/>
            <person name="Vaario L.M."/>
            <person name="Yamada A."/>
            <person name="Yan M."/>
            <person name="Wang P."/>
            <person name="Xu J."/>
            <person name="Bruns T."/>
            <person name="Baldrian P."/>
            <person name="Vilgalys R."/>
            <person name="Dunand C."/>
            <person name="Henrissat B."/>
            <person name="Grigoriev I.V."/>
            <person name="Hibbett D."/>
            <person name="Nagy L.G."/>
            <person name="Martin F.M."/>
        </authorList>
    </citation>
    <scope>NUCLEOTIDE SEQUENCE</scope>
    <source>
        <strain evidence="3">Prilba</strain>
    </source>
</reference>
<gene>
    <name evidence="3" type="ORF">DFH94DRAFT_725065</name>
</gene>
<feature type="region of interest" description="Disordered" evidence="1">
    <location>
        <begin position="87"/>
        <end position="106"/>
    </location>
</feature>
<keyword evidence="2" id="KW-1133">Transmembrane helix</keyword>
<dbReference type="EMBL" id="WHVB01000004">
    <property type="protein sequence ID" value="KAF8483885.1"/>
    <property type="molecule type" value="Genomic_DNA"/>
</dbReference>
<keyword evidence="2" id="KW-0472">Membrane</keyword>
<protein>
    <submittedName>
        <fullName evidence="3">Uncharacterized protein</fullName>
    </submittedName>
</protein>
<feature type="transmembrane region" description="Helical" evidence="2">
    <location>
        <begin position="12"/>
        <end position="37"/>
    </location>
</feature>
<evidence type="ECO:0000256" key="2">
    <source>
        <dbReference type="SAM" id="Phobius"/>
    </source>
</evidence>
<dbReference type="Proteomes" id="UP000759537">
    <property type="component" value="Unassembled WGS sequence"/>
</dbReference>
<evidence type="ECO:0000313" key="3">
    <source>
        <dbReference type="EMBL" id="KAF8483885.1"/>
    </source>
</evidence>
<evidence type="ECO:0000256" key="1">
    <source>
        <dbReference type="SAM" id="MobiDB-lite"/>
    </source>
</evidence>